<feature type="signal peptide" evidence="1">
    <location>
        <begin position="1"/>
        <end position="23"/>
    </location>
</feature>
<evidence type="ECO:0000313" key="4">
    <source>
        <dbReference type="Proteomes" id="UP000433652"/>
    </source>
</evidence>
<dbReference type="RefSeq" id="WP_159792184.1">
    <property type="nucleotide sequence ID" value="NZ_WTYM01000029.1"/>
</dbReference>
<keyword evidence="1" id="KW-0732">Signal</keyword>
<dbReference type="OrthoDB" id="118896at2"/>
<dbReference type="InterPro" id="IPR025411">
    <property type="entry name" value="DUF4136"/>
</dbReference>
<gene>
    <name evidence="3" type="ORF">GRI89_03315</name>
</gene>
<protein>
    <submittedName>
        <fullName evidence="3">DUF4136 domain-containing protein</fullName>
    </submittedName>
</protein>
<evidence type="ECO:0000259" key="2">
    <source>
        <dbReference type="Pfam" id="PF13590"/>
    </source>
</evidence>
<sequence>MNLRFAANAAIALALAAALPGCATTPKPSFNSEAAPDAPLGSYRTYAWAFNGAPSGLASPFTFQRVRESLDANLRQAGYTQVAESDADMIVAFTLGARDRVDVTDWGPVAPYYPAYGRAYRYGWAYNYRDVDVRAVTEGSLAFDVFDGQTDHPVWHGIAKADIGSNGASEELIEAATSGLVSRFVEAAR</sequence>
<feature type="domain" description="DUF4136" evidence="2">
    <location>
        <begin position="35"/>
        <end position="179"/>
    </location>
</feature>
<dbReference type="Gene3D" id="3.30.160.670">
    <property type="match status" value="1"/>
</dbReference>
<organism evidence="3 4">
    <name type="scientific">Croceibacterium salegens</name>
    <dbReference type="NCBI Taxonomy" id="1737568"/>
    <lineage>
        <taxon>Bacteria</taxon>
        <taxon>Pseudomonadati</taxon>
        <taxon>Pseudomonadota</taxon>
        <taxon>Alphaproteobacteria</taxon>
        <taxon>Sphingomonadales</taxon>
        <taxon>Erythrobacteraceae</taxon>
        <taxon>Croceibacterium</taxon>
    </lineage>
</organism>
<comment type="caution">
    <text evidence="3">The sequence shown here is derived from an EMBL/GenBank/DDBJ whole genome shotgun (WGS) entry which is preliminary data.</text>
</comment>
<keyword evidence="4" id="KW-1185">Reference proteome</keyword>
<evidence type="ECO:0000256" key="1">
    <source>
        <dbReference type="SAM" id="SignalP"/>
    </source>
</evidence>
<dbReference type="EMBL" id="WTYM01000029">
    <property type="protein sequence ID" value="MXO58571.1"/>
    <property type="molecule type" value="Genomic_DNA"/>
</dbReference>
<accession>A0A6I4SRH2</accession>
<proteinExistence type="predicted"/>
<feature type="chain" id="PRO_5026223991" evidence="1">
    <location>
        <begin position="24"/>
        <end position="189"/>
    </location>
</feature>
<dbReference type="Pfam" id="PF13590">
    <property type="entry name" value="DUF4136"/>
    <property type="match status" value="1"/>
</dbReference>
<evidence type="ECO:0000313" key="3">
    <source>
        <dbReference type="EMBL" id="MXO58571.1"/>
    </source>
</evidence>
<reference evidence="3 4" key="1">
    <citation type="submission" date="2019-12" db="EMBL/GenBank/DDBJ databases">
        <title>Genomic-based taxomic classification of the family Erythrobacteraceae.</title>
        <authorList>
            <person name="Xu L."/>
        </authorList>
    </citation>
    <scope>NUCLEOTIDE SEQUENCE [LARGE SCALE GENOMIC DNA]</scope>
    <source>
        <strain evidence="3 4">MCCC 1K01500</strain>
    </source>
</reference>
<dbReference type="AlphaFoldDB" id="A0A6I4SRH2"/>
<dbReference type="Proteomes" id="UP000433652">
    <property type="component" value="Unassembled WGS sequence"/>
</dbReference>
<name>A0A6I4SRH2_9SPHN</name>